<feature type="chain" id="PRO_5045600097" evidence="1">
    <location>
        <begin position="22"/>
        <end position="183"/>
    </location>
</feature>
<protein>
    <submittedName>
        <fullName evidence="3">DUF3857 domain-containing protein</fullName>
    </submittedName>
</protein>
<organism evidence="3 4">
    <name type="scientific">Candidatus Sodalis endolongispinus</name>
    <dbReference type="NCBI Taxonomy" id="2812662"/>
    <lineage>
        <taxon>Bacteria</taxon>
        <taxon>Pseudomonadati</taxon>
        <taxon>Pseudomonadota</taxon>
        <taxon>Gammaproteobacteria</taxon>
        <taxon>Enterobacterales</taxon>
        <taxon>Bruguierivoracaceae</taxon>
        <taxon>Sodalis</taxon>
    </lineage>
</organism>
<dbReference type="EMBL" id="JAFJYC010000001">
    <property type="protein sequence ID" value="MBT9432571.1"/>
    <property type="molecule type" value="Genomic_DNA"/>
</dbReference>
<sequence>MKKGNCCFAAIALLLISNAHGKRQSVSEAPLASRVKEACHYNTDGSVDCRYTVAMQILTTAGRDRLSRIDFSYPEEDTFTLVESSVTFPDEPAQPPMSAEVDIRTEPNPYLGFSRNKTLSLAFPHLRVNAVIRYTLQYHQTAIPFNAHFTDMRTFPARRPTSGCVPDNLHRRAAAVLSCEVTR</sequence>
<dbReference type="Pfam" id="PF12969">
    <property type="entry name" value="DUF3857"/>
    <property type="match status" value="1"/>
</dbReference>
<dbReference type="Proteomes" id="UP000811282">
    <property type="component" value="Unassembled WGS sequence"/>
</dbReference>
<proteinExistence type="predicted"/>
<feature type="signal peptide" evidence="1">
    <location>
        <begin position="1"/>
        <end position="21"/>
    </location>
</feature>
<name>A0ABS5YC36_9GAMM</name>
<evidence type="ECO:0000313" key="3">
    <source>
        <dbReference type="EMBL" id="MBT9432571.1"/>
    </source>
</evidence>
<comment type="caution">
    <text evidence="3">The sequence shown here is derived from an EMBL/GenBank/DDBJ whole genome shotgun (WGS) entry which is preliminary data.</text>
</comment>
<accession>A0ABS5YC36</accession>
<evidence type="ECO:0000256" key="1">
    <source>
        <dbReference type="SAM" id="SignalP"/>
    </source>
</evidence>
<gene>
    <name evidence="3" type="ORF">JZM24_11415</name>
</gene>
<dbReference type="RefSeq" id="WP_215669703.1">
    <property type="nucleotide sequence ID" value="NZ_JAFJYC010000001.1"/>
</dbReference>
<feature type="domain" description="DUF3857" evidence="2">
    <location>
        <begin position="44"/>
        <end position="161"/>
    </location>
</feature>
<keyword evidence="1" id="KW-0732">Signal</keyword>
<reference evidence="3 4" key="1">
    <citation type="journal article" date="2021" name="Genome Biol. Evol.">
        <title>The evolution of interdependence in a four-way mealybug symbiosis.</title>
        <authorList>
            <person name="Garber A.I."/>
            <person name="Kupper M."/>
            <person name="Laetsch D.R."/>
            <person name="Weldon S.R."/>
            <person name="Ladinsky M.S."/>
            <person name="Bjorkman P.J."/>
            <person name="McCutcheon J.P."/>
        </authorList>
    </citation>
    <scope>NUCLEOTIDE SEQUENCE [LARGE SCALE GENOMIC DNA]</scope>
    <source>
        <strain evidence="3">SOD</strain>
    </source>
</reference>
<evidence type="ECO:0000313" key="4">
    <source>
        <dbReference type="Proteomes" id="UP000811282"/>
    </source>
</evidence>
<keyword evidence="4" id="KW-1185">Reference proteome</keyword>
<evidence type="ECO:0000259" key="2">
    <source>
        <dbReference type="Pfam" id="PF12969"/>
    </source>
</evidence>
<dbReference type="Gene3D" id="2.60.40.3140">
    <property type="match status" value="1"/>
</dbReference>
<dbReference type="InterPro" id="IPR024618">
    <property type="entry name" value="DUF3857"/>
</dbReference>